<proteinExistence type="predicted"/>
<dbReference type="EMBL" id="JABFTS010000001">
    <property type="protein sequence ID" value="MCE8050269.1"/>
    <property type="molecule type" value="Genomic_DNA"/>
</dbReference>
<sequence length="61" mass="6663">MASFRLFPTRSPSARASAHRAMARAALFADSSAAVRLKRYNTHMAKARRLEGRASAQEVAS</sequence>
<evidence type="ECO:0000313" key="1">
    <source>
        <dbReference type="EMBL" id="MCE8050269.1"/>
    </source>
</evidence>
<gene>
    <name evidence="1" type="ORF">HOP61_03045</name>
</gene>
<protein>
    <submittedName>
        <fullName evidence="1">Uncharacterized protein</fullName>
    </submittedName>
</protein>
<dbReference type="Proteomes" id="UP001320178">
    <property type="component" value="Unassembled WGS sequence"/>
</dbReference>
<evidence type="ECO:0000313" key="2">
    <source>
        <dbReference type="Proteomes" id="UP001320178"/>
    </source>
</evidence>
<dbReference type="AlphaFoldDB" id="A0AAW4YPC6"/>
<accession>A0AAW4YPC6</accession>
<organism evidence="1 2">
    <name type="scientific">Billgrantia desiderata</name>
    <dbReference type="NCBI Taxonomy" id="52021"/>
    <lineage>
        <taxon>Bacteria</taxon>
        <taxon>Pseudomonadati</taxon>
        <taxon>Pseudomonadota</taxon>
        <taxon>Gammaproteobacteria</taxon>
        <taxon>Oceanospirillales</taxon>
        <taxon>Halomonadaceae</taxon>
        <taxon>Billgrantia</taxon>
    </lineage>
</organism>
<reference evidence="1" key="2">
    <citation type="journal article" date="2021" name="Front. Microbiol.">
        <title>Aerobic Denitrification and Heterotrophic Sulfur Oxidation in the Genus Halomonas Revealed by Six Novel Species Characterizations and Genome-Based Analysis.</title>
        <authorList>
            <person name="Wang L."/>
            <person name="Shao Z."/>
        </authorList>
    </citation>
    <scope>NUCLEOTIDE SEQUENCE</scope>
    <source>
        <strain evidence="1">MCCC 1A05776</strain>
    </source>
</reference>
<comment type="caution">
    <text evidence="1">The sequence shown here is derived from an EMBL/GenBank/DDBJ whole genome shotgun (WGS) entry which is preliminary data.</text>
</comment>
<name>A0AAW4YPC6_9GAMM</name>
<reference evidence="1" key="1">
    <citation type="submission" date="2020-05" db="EMBL/GenBank/DDBJ databases">
        <authorList>
            <person name="Wang L."/>
            <person name="Shao Z."/>
        </authorList>
    </citation>
    <scope>NUCLEOTIDE SEQUENCE</scope>
    <source>
        <strain evidence="1">MCCC 1A05776</strain>
    </source>
</reference>